<dbReference type="PIR" id="S75189">
    <property type="entry name" value="S75189"/>
</dbReference>
<organism evidence="4 5">
    <name type="scientific">Synechocystis sp. (strain ATCC 27184 / PCC 6803 / Kazusa)</name>
    <dbReference type="NCBI Taxonomy" id="1111708"/>
    <lineage>
        <taxon>Bacteria</taxon>
        <taxon>Bacillati</taxon>
        <taxon>Cyanobacteriota</taxon>
        <taxon>Cyanophyceae</taxon>
        <taxon>Synechococcales</taxon>
        <taxon>Merismopediaceae</taxon>
        <taxon>Synechocystis</taxon>
    </lineage>
</organism>
<dbReference type="InterPro" id="IPR050595">
    <property type="entry name" value="Bact_response_regulator"/>
</dbReference>
<dbReference type="PROSITE" id="PS50110">
    <property type="entry name" value="RESPONSE_REGULATORY"/>
    <property type="match status" value="1"/>
</dbReference>
<dbReference type="STRING" id="1148.gene:10497964"/>
<dbReference type="Proteomes" id="UP000001425">
    <property type="component" value="Chromosome"/>
</dbReference>
<dbReference type="InterPro" id="IPR011006">
    <property type="entry name" value="CheY-like_superfamily"/>
</dbReference>
<sequence length="182" mass="19319">MEIGGDNLTAGERFSGHAAGNLCARQFAANVSIGKADSPPHFAGYSFMTTVLIVEDDPMNFRVFSKILTKRGGFTVKGSEDVAEVLALARSKAVDVILIDVSLSRSHYQGKAYNGIQITQLLKQDPATASLPVILVTAHAMVGDRESLLAQSGAEGYIAKPVVDHQAFVNQIQTMAGGDRAV</sequence>
<evidence type="ECO:0000259" key="3">
    <source>
        <dbReference type="PROSITE" id="PS50110"/>
    </source>
</evidence>
<dbReference type="GO" id="GO:0000160">
    <property type="term" value="P:phosphorelay signal transduction system"/>
    <property type="evidence" value="ECO:0000318"/>
    <property type="project" value="GO_Central"/>
</dbReference>
<gene>
    <name evidence="4" type="primary">divK</name>
</gene>
<dbReference type="PANTHER" id="PTHR44591:SF23">
    <property type="entry name" value="CHEY SUBFAMILY"/>
    <property type="match status" value="1"/>
</dbReference>
<dbReference type="IntAct" id="P73078">
    <property type="interactions" value="5"/>
</dbReference>
<dbReference type="EnsemblBacteria" id="BAA17103">
    <property type="protein sequence ID" value="BAA17103"/>
    <property type="gene ID" value="BAA17103"/>
</dbReference>
<feature type="modified residue" description="4-aspartylphosphate" evidence="2">
    <location>
        <position position="100"/>
    </location>
</feature>
<reference evidence="4 5" key="2">
    <citation type="journal article" date="1996" name="DNA Res.">
        <title>Sequence analysis of the genome of the unicellular cyanobacterium Synechocystis sp. strain PCC6803. II. Sequence determination of the entire genome and assignment of potential protein-coding regions.</title>
        <authorList>
            <person name="Kaneko T."/>
            <person name="Sato S."/>
            <person name="Kotani H."/>
            <person name="Tanaka A."/>
            <person name="Asamizu E."/>
            <person name="Nakamura Y."/>
            <person name="Miyajima N."/>
            <person name="Hirosawa M."/>
            <person name="Sugiura M."/>
            <person name="Sasamoto S."/>
            <person name="Kimura T."/>
            <person name="Hosouchi T."/>
            <person name="Matsuno A."/>
            <person name="Muraki A."/>
            <person name="Nakazaki N."/>
            <person name="Naruo K."/>
            <person name="Okumura S."/>
            <person name="Shimpo S."/>
            <person name="Takeuchi C."/>
            <person name="Wada T."/>
            <person name="Watanabe A."/>
            <person name="Yamada M."/>
            <person name="Yasuda M."/>
            <person name="Tabata S."/>
        </authorList>
    </citation>
    <scope>NUCLEOTIDE SEQUENCE [LARGE SCALE GENOMIC DNA]</scope>
    <source>
        <strain evidence="5">ATCC 27184 / PCC 6803 / Kazusa</strain>
    </source>
</reference>
<dbReference type="InParanoid" id="P73078"/>
<dbReference type="InterPro" id="IPR001789">
    <property type="entry name" value="Sig_transdc_resp-reg_receiver"/>
</dbReference>
<evidence type="ECO:0000313" key="4">
    <source>
        <dbReference type="EMBL" id="BAA17103.1"/>
    </source>
</evidence>
<dbReference type="eggNOG" id="COG0784">
    <property type="taxonomic scope" value="Bacteria"/>
</dbReference>
<keyword evidence="1 2" id="KW-0597">Phosphoprotein</keyword>
<keyword evidence="5" id="KW-1185">Reference proteome</keyword>
<dbReference type="Gene3D" id="3.40.50.2300">
    <property type="match status" value="1"/>
</dbReference>
<dbReference type="PhylomeDB" id="P73078"/>
<accession>P73078</accession>
<name>P73078_SYNY3</name>
<proteinExistence type="predicted"/>
<feature type="domain" description="Response regulatory" evidence="3">
    <location>
        <begin position="50"/>
        <end position="175"/>
    </location>
</feature>
<dbReference type="KEGG" id="syn:slr2041"/>
<evidence type="ECO:0000256" key="1">
    <source>
        <dbReference type="ARBA" id="ARBA00022553"/>
    </source>
</evidence>
<dbReference type="GO" id="GO:0051301">
    <property type="term" value="P:cell division"/>
    <property type="evidence" value="ECO:0007669"/>
    <property type="project" value="UniProtKB-KW"/>
</dbReference>
<dbReference type="Pfam" id="PF00072">
    <property type="entry name" value="Response_reg"/>
    <property type="match status" value="1"/>
</dbReference>
<dbReference type="PaxDb" id="1148-1652179"/>
<evidence type="ECO:0000256" key="2">
    <source>
        <dbReference type="PROSITE-ProRule" id="PRU00169"/>
    </source>
</evidence>
<dbReference type="PANTHER" id="PTHR44591">
    <property type="entry name" value="STRESS RESPONSE REGULATOR PROTEIN 1"/>
    <property type="match status" value="1"/>
</dbReference>
<dbReference type="SMART" id="SM00448">
    <property type="entry name" value="REC"/>
    <property type="match status" value="1"/>
</dbReference>
<dbReference type="AlphaFoldDB" id="P73078"/>
<dbReference type="SUPFAM" id="SSF52172">
    <property type="entry name" value="CheY-like"/>
    <property type="match status" value="1"/>
</dbReference>
<keyword evidence="4" id="KW-0132">Cell division</keyword>
<evidence type="ECO:0000313" key="5">
    <source>
        <dbReference type="Proteomes" id="UP000001425"/>
    </source>
</evidence>
<protein>
    <submittedName>
        <fullName evidence="4">Cell division response regulator DivK</fullName>
    </submittedName>
</protein>
<dbReference type="EMBL" id="BA000022">
    <property type="protein sequence ID" value="BAA17103.1"/>
    <property type="molecule type" value="Genomic_DNA"/>
</dbReference>
<keyword evidence="4" id="KW-0131">Cell cycle</keyword>
<reference evidence="4 5" key="1">
    <citation type="journal article" date="1995" name="DNA Res.">
        <title>Sequence analysis of the genome of the unicellular cyanobacterium Synechocystis sp. strain PCC6803. I. Sequence features in the 1 Mb region from map positions 64% to 92% of the genome.</title>
        <authorList>
            <person name="Kaneko T."/>
            <person name="Tanaka A."/>
            <person name="Sato S."/>
            <person name="Kotani H."/>
            <person name="Sazuka T."/>
            <person name="Miyajima N."/>
            <person name="Sugiura M."/>
            <person name="Tabata S."/>
        </authorList>
    </citation>
    <scope>NUCLEOTIDE SEQUENCE [LARGE SCALE GENOMIC DNA]</scope>
    <source>
        <strain evidence="5">ATCC 27184 / PCC 6803 / Kazusa</strain>
    </source>
</reference>
<dbReference type="GO" id="GO:0000156">
    <property type="term" value="F:phosphorelay response regulator activity"/>
    <property type="evidence" value="ECO:0000318"/>
    <property type="project" value="GO_Central"/>
</dbReference>